<protein>
    <submittedName>
        <fullName evidence="3">Helix-turn-helix domain-containing protein</fullName>
    </submittedName>
</protein>
<keyword evidence="1" id="KW-0238">DNA-binding</keyword>
<dbReference type="SMART" id="SM00530">
    <property type="entry name" value="HTH_XRE"/>
    <property type="match status" value="1"/>
</dbReference>
<comment type="caution">
    <text evidence="3">The sequence shown here is derived from an EMBL/GenBank/DDBJ whole genome shotgun (WGS) entry which is preliminary data.</text>
</comment>
<sequence>MNVERLHMFSEEIKKLRKMRGFTIEDMANSMNVSRITYAKWENGQTSPKADQIPELASKLGASINQLFGEEVAKNYEKLKGIIKLAEQLTMEDQETLSQIIMALSYKSNVERTQKLKLEAYISEVMNED</sequence>
<dbReference type="AlphaFoldDB" id="A0A7K0GNV5"/>
<reference evidence="3 4" key="1">
    <citation type="journal article" date="2019" name="Nat. Med.">
        <title>A library of human gut bacterial isolates paired with longitudinal multiomics data enables mechanistic microbiome research.</title>
        <authorList>
            <person name="Poyet M."/>
            <person name="Groussin M."/>
            <person name="Gibbons S.M."/>
            <person name="Avila-Pacheco J."/>
            <person name="Jiang X."/>
            <person name="Kearney S.M."/>
            <person name="Perrotta A.R."/>
            <person name="Berdy B."/>
            <person name="Zhao S."/>
            <person name="Lieberman T.D."/>
            <person name="Swanson P.K."/>
            <person name="Smith M."/>
            <person name="Roesemann S."/>
            <person name="Alexander J.E."/>
            <person name="Rich S.A."/>
            <person name="Livny J."/>
            <person name="Vlamakis H."/>
            <person name="Clish C."/>
            <person name="Bullock K."/>
            <person name="Deik A."/>
            <person name="Scott J."/>
            <person name="Pierce K.A."/>
            <person name="Xavier R.J."/>
            <person name="Alm E.J."/>
        </authorList>
    </citation>
    <scope>NUCLEOTIDE SEQUENCE [LARGE SCALE GENOMIC DNA]</scope>
    <source>
        <strain evidence="3 4">BIOML-A41</strain>
    </source>
</reference>
<dbReference type="Gene3D" id="1.10.260.40">
    <property type="entry name" value="lambda repressor-like DNA-binding domains"/>
    <property type="match status" value="1"/>
</dbReference>
<name>A0A7K0GNV5_PARDI</name>
<evidence type="ECO:0000259" key="2">
    <source>
        <dbReference type="PROSITE" id="PS50943"/>
    </source>
</evidence>
<proteinExistence type="predicted"/>
<dbReference type="GO" id="GO:0003677">
    <property type="term" value="F:DNA binding"/>
    <property type="evidence" value="ECO:0007669"/>
    <property type="project" value="UniProtKB-KW"/>
</dbReference>
<dbReference type="CDD" id="cd00093">
    <property type="entry name" value="HTH_XRE"/>
    <property type="match status" value="1"/>
</dbReference>
<organism evidence="3 4">
    <name type="scientific">Parabacteroides distasonis</name>
    <dbReference type="NCBI Taxonomy" id="823"/>
    <lineage>
        <taxon>Bacteria</taxon>
        <taxon>Pseudomonadati</taxon>
        <taxon>Bacteroidota</taxon>
        <taxon>Bacteroidia</taxon>
        <taxon>Bacteroidales</taxon>
        <taxon>Tannerellaceae</taxon>
        <taxon>Parabacteroides</taxon>
    </lineage>
</organism>
<evidence type="ECO:0000256" key="1">
    <source>
        <dbReference type="ARBA" id="ARBA00023125"/>
    </source>
</evidence>
<dbReference type="PANTHER" id="PTHR46558">
    <property type="entry name" value="TRACRIPTIONAL REGULATORY PROTEIN-RELATED-RELATED"/>
    <property type="match status" value="1"/>
</dbReference>
<gene>
    <name evidence="3" type="ORF">GKD59_22360</name>
</gene>
<evidence type="ECO:0000313" key="3">
    <source>
        <dbReference type="EMBL" id="MRY60585.1"/>
    </source>
</evidence>
<dbReference type="InterPro" id="IPR001387">
    <property type="entry name" value="Cro/C1-type_HTH"/>
</dbReference>
<dbReference type="PROSITE" id="PS50943">
    <property type="entry name" value="HTH_CROC1"/>
    <property type="match status" value="1"/>
</dbReference>
<dbReference type="SUPFAM" id="SSF47413">
    <property type="entry name" value="lambda repressor-like DNA-binding domains"/>
    <property type="match status" value="1"/>
</dbReference>
<dbReference type="PANTHER" id="PTHR46558:SF11">
    <property type="entry name" value="HTH-TYPE TRANSCRIPTIONAL REGULATOR XRE"/>
    <property type="match status" value="1"/>
</dbReference>
<feature type="domain" description="HTH cro/C1-type" evidence="2">
    <location>
        <begin position="13"/>
        <end position="67"/>
    </location>
</feature>
<dbReference type="InterPro" id="IPR010982">
    <property type="entry name" value="Lambda_DNA-bd_dom_sf"/>
</dbReference>
<dbReference type="EMBL" id="WKLT01000049">
    <property type="protein sequence ID" value="MRY60585.1"/>
    <property type="molecule type" value="Genomic_DNA"/>
</dbReference>
<dbReference type="Pfam" id="PF01381">
    <property type="entry name" value="HTH_3"/>
    <property type="match status" value="1"/>
</dbReference>
<dbReference type="Proteomes" id="UP000463337">
    <property type="component" value="Unassembled WGS sequence"/>
</dbReference>
<evidence type="ECO:0000313" key="4">
    <source>
        <dbReference type="Proteomes" id="UP000463337"/>
    </source>
</evidence>
<accession>A0A7K0GNV5</accession>